<protein>
    <submittedName>
        <fullName evidence="7">Na-Ca exchanger/integrin-beta4</fullName>
    </submittedName>
</protein>
<dbReference type="GO" id="GO:0098703">
    <property type="term" value="P:calcium ion import across plasma membrane"/>
    <property type="evidence" value="ECO:0007669"/>
    <property type="project" value="TreeGrafter"/>
</dbReference>
<dbReference type="SUPFAM" id="SSF141072">
    <property type="entry name" value="CalX-like"/>
    <property type="match status" value="2"/>
</dbReference>
<dbReference type="HOGENOM" id="CLU_1089449_0_0_11"/>
<feature type="domain" description="Calx-beta" evidence="6">
    <location>
        <begin position="138"/>
        <end position="235"/>
    </location>
</feature>
<keyword evidence="1 5" id="KW-0732">Signal</keyword>
<dbReference type="InterPro" id="IPR003644">
    <property type="entry name" value="Calx_beta"/>
</dbReference>
<dbReference type="KEGG" id="saq:Sare_3672"/>
<keyword evidence="2" id="KW-0677">Repeat</keyword>
<name>A8LZV3_SALAI</name>
<dbReference type="AlphaFoldDB" id="A8LZV3"/>
<accession>A8LZV3</accession>
<dbReference type="EMBL" id="CP000850">
    <property type="protein sequence ID" value="ABV99467.1"/>
    <property type="molecule type" value="Genomic_DNA"/>
</dbReference>
<evidence type="ECO:0000256" key="1">
    <source>
        <dbReference type="ARBA" id="ARBA00022729"/>
    </source>
</evidence>
<dbReference type="SMART" id="SM00237">
    <property type="entry name" value="Calx_beta"/>
    <property type="match status" value="1"/>
</dbReference>
<evidence type="ECO:0000256" key="4">
    <source>
        <dbReference type="ARBA" id="ARBA00023065"/>
    </source>
</evidence>
<dbReference type="InterPro" id="IPR051171">
    <property type="entry name" value="CaCA"/>
</dbReference>
<reference evidence="7" key="1">
    <citation type="submission" date="2007-10" db="EMBL/GenBank/DDBJ databases">
        <title>Complete sequence of Salinispora arenicola CNS-205.</title>
        <authorList>
            <consortium name="US DOE Joint Genome Institute"/>
            <person name="Copeland A."/>
            <person name="Lucas S."/>
            <person name="Lapidus A."/>
            <person name="Barry K."/>
            <person name="Glavina del Rio T."/>
            <person name="Dalin E."/>
            <person name="Tice H."/>
            <person name="Pitluck S."/>
            <person name="Foster B."/>
            <person name="Schmutz J."/>
            <person name="Larimer F."/>
            <person name="Land M."/>
            <person name="Hauser L."/>
            <person name="Kyrpides N."/>
            <person name="Ivanova N."/>
            <person name="Jensen P.R."/>
            <person name="Moore B.S."/>
            <person name="Penn K."/>
            <person name="Jenkins C."/>
            <person name="Udwary D."/>
            <person name="Xiang L."/>
            <person name="Gontang E."/>
            <person name="Richardson P."/>
        </authorList>
    </citation>
    <scope>NUCLEOTIDE SEQUENCE [LARGE SCALE GENOMIC DNA]</scope>
    <source>
        <strain evidence="7">CNS-205</strain>
    </source>
</reference>
<gene>
    <name evidence="7" type="ordered locus">Sare_3672</name>
</gene>
<dbReference type="InterPro" id="IPR038081">
    <property type="entry name" value="CalX-like_sf"/>
</dbReference>
<evidence type="ECO:0000256" key="2">
    <source>
        <dbReference type="ARBA" id="ARBA00022737"/>
    </source>
</evidence>
<keyword evidence="4" id="KW-0406">Ion transport</keyword>
<sequence length="255" mass="26797">MTRLVAVSATLVLAMTTISVGPAAADDICSPRSIGVSDATQFEGGFFPAEITFTVTSVGCAGGTVQFATGVDPGGAMPMAEPGLDYTPVFGEFSWLPGETTNHTVVVDIVSDYGIEPDEVFTLELFNPIGLVIVDPIGLGTIRNDDVTITPLGKPHCLESYLSCRLSVLVSEPAPVDLTIHFATQNGTATAESDYTGISNGELTIPAGASTAELSIPIRDDREVEGDEYFYVHLYAPSNGKITQDQVAMGIVDDD</sequence>
<feature type="chain" id="PRO_5002725573" evidence="5">
    <location>
        <begin position="26"/>
        <end position="255"/>
    </location>
</feature>
<proteinExistence type="predicted"/>
<dbReference type="GO" id="GO:0007229">
    <property type="term" value="P:integrin-mediated signaling pathway"/>
    <property type="evidence" value="ECO:0007669"/>
    <property type="project" value="UniProtKB-KW"/>
</dbReference>
<dbReference type="eggNOG" id="COG3391">
    <property type="taxonomic scope" value="Bacteria"/>
</dbReference>
<evidence type="ECO:0000313" key="7">
    <source>
        <dbReference type="EMBL" id="ABV99467.1"/>
    </source>
</evidence>
<keyword evidence="4" id="KW-0813">Transport</keyword>
<keyword evidence="3" id="KW-0106">Calcium</keyword>
<dbReference type="PATRIC" id="fig|391037.6.peg.3700"/>
<evidence type="ECO:0000256" key="3">
    <source>
        <dbReference type="ARBA" id="ARBA00022837"/>
    </source>
</evidence>
<dbReference type="Pfam" id="PF03160">
    <property type="entry name" value="Calx-beta"/>
    <property type="match status" value="2"/>
</dbReference>
<dbReference type="OrthoDB" id="9808778at2"/>
<evidence type="ECO:0000256" key="5">
    <source>
        <dbReference type="SAM" id="SignalP"/>
    </source>
</evidence>
<dbReference type="PANTHER" id="PTHR11878">
    <property type="entry name" value="SODIUM/CALCIUM EXCHANGER"/>
    <property type="match status" value="1"/>
</dbReference>
<dbReference type="PANTHER" id="PTHR11878:SF65">
    <property type="entry name" value="NA_CA-EXCHANGE PROTEIN, ISOFORM G"/>
    <property type="match status" value="1"/>
</dbReference>
<organism evidence="7">
    <name type="scientific">Salinispora arenicola (strain CNS-205)</name>
    <dbReference type="NCBI Taxonomy" id="391037"/>
    <lineage>
        <taxon>Bacteria</taxon>
        <taxon>Bacillati</taxon>
        <taxon>Actinomycetota</taxon>
        <taxon>Actinomycetes</taxon>
        <taxon>Micromonosporales</taxon>
        <taxon>Micromonosporaceae</taxon>
        <taxon>Salinispora</taxon>
    </lineage>
</organism>
<dbReference type="GO" id="GO:0005432">
    <property type="term" value="F:calcium:sodium antiporter activity"/>
    <property type="evidence" value="ECO:0007669"/>
    <property type="project" value="TreeGrafter"/>
</dbReference>
<dbReference type="Gene3D" id="2.60.40.2030">
    <property type="match status" value="2"/>
</dbReference>
<dbReference type="STRING" id="391037.Sare_3672"/>
<dbReference type="GO" id="GO:0016020">
    <property type="term" value="C:membrane"/>
    <property type="evidence" value="ECO:0007669"/>
    <property type="project" value="InterPro"/>
</dbReference>
<feature type="signal peptide" evidence="5">
    <location>
        <begin position="1"/>
        <end position="25"/>
    </location>
</feature>
<keyword evidence="7" id="KW-0401">Integrin</keyword>
<evidence type="ECO:0000259" key="6">
    <source>
        <dbReference type="SMART" id="SM00237"/>
    </source>
</evidence>